<dbReference type="InterPro" id="IPR013968">
    <property type="entry name" value="PKS_KR"/>
</dbReference>
<evidence type="ECO:0000256" key="1">
    <source>
        <dbReference type="ARBA" id="ARBA00022450"/>
    </source>
</evidence>
<evidence type="ECO:0000259" key="4">
    <source>
        <dbReference type="PROSITE" id="PS50075"/>
    </source>
</evidence>
<accession>A0AAI8V7Y8</accession>
<dbReference type="GO" id="GO:0004312">
    <property type="term" value="F:fatty acid synthase activity"/>
    <property type="evidence" value="ECO:0007669"/>
    <property type="project" value="TreeGrafter"/>
</dbReference>
<reference evidence="5" key="1">
    <citation type="submission" date="2023-10" db="EMBL/GenBank/DDBJ databases">
        <authorList>
            <person name="Hackl T."/>
        </authorList>
    </citation>
    <scope>NUCLEOTIDE SEQUENCE</scope>
</reference>
<feature type="domain" description="Carrier" evidence="4">
    <location>
        <begin position="419"/>
        <end position="497"/>
    </location>
</feature>
<dbReference type="Pfam" id="PF23297">
    <property type="entry name" value="ACP_SdgA_C"/>
    <property type="match status" value="1"/>
</dbReference>
<evidence type="ECO:0000313" key="5">
    <source>
        <dbReference type="EMBL" id="CAJ2500000.1"/>
    </source>
</evidence>
<organism evidence="5 6">
    <name type="scientific">Anthostomella pinea</name>
    <dbReference type="NCBI Taxonomy" id="933095"/>
    <lineage>
        <taxon>Eukaryota</taxon>
        <taxon>Fungi</taxon>
        <taxon>Dikarya</taxon>
        <taxon>Ascomycota</taxon>
        <taxon>Pezizomycotina</taxon>
        <taxon>Sordariomycetes</taxon>
        <taxon>Xylariomycetidae</taxon>
        <taxon>Xylariales</taxon>
        <taxon>Xylariaceae</taxon>
        <taxon>Anthostomella</taxon>
    </lineage>
</organism>
<comment type="caution">
    <text evidence="5">The sequence shown here is derived from an EMBL/GenBank/DDBJ whole genome shotgun (WGS) entry which is preliminary data.</text>
</comment>
<dbReference type="GO" id="GO:0044550">
    <property type="term" value="P:secondary metabolite biosynthetic process"/>
    <property type="evidence" value="ECO:0007669"/>
    <property type="project" value="TreeGrafter"/>
</dbReference>
<dbReference type="PROSITE" id="PS50075">
    <property type="entry name" value="CARRIER"/>
    <property type="match status" value="1"/>
</dbReference>
<keyword evidence="3" id="KW-0560">Oxidoreductase</keyword>
<dbReference type="SUPFAM" id="SSF51735">
    <property type="entry name" value="NAD(P)-binding Rossmann-fold domains"/>
    <property type="match status" value="1"/>
</dbReference>
<evidence type="ECO:0000256" key="3">
    <source>
        <dbReference type="ARBA" id="ARBA00023002"/>
    </source>
</evidence>
<dbReference type="PROSITE" id="PS00012">
    <property type="entry name" value="PHOSPHOPANTETHEINE"/>
    <property type="match status" value="1"/>
</dbReference>
<dbReference type="Pfam" id="PF08659">
    <property type="entry name" value="KR"/>
    <property type="match status" value="1"/>
</dbReference>
<dbReference type="InterPro" id="IPR009081">
    <property type="entry name" value="PP-bd_ACP"/>
</dbReference>
<protein>
    <submittedName>
        <fullName evidence="5">Uu.00g028530.m01.CDS01</fullName>
    </submittedName>
</protein>
<dbReference type="InterPro" id="IPR057326">
    <property type="entry name" value="KR_dom"/>
</dbReference>
<dbReference type="GO" id="GO:0016491">
    <property type="term" value="F:oxidoreductase activity"/>
    <property type="evidence" value="ECO:0007669"/>
    <property type="project" value="UniProtKB-KW"/>
</dbReference>
<dbReference type="GO" id="GO:0006633">
    <property type="term" value="P:fatty acid biosynthetic process"/>
    <property type="evidence" value="ECO:0007669"/>
    <property type="project" value="TreeGrafter"/>
</dbReference>
<dbReference type="InterPro" id="IPR036736">
    <property type="entry name" value="ACP-like_sf"/>
</dbReference>
<dbReference type="SMART" id="SM00822">
    <property type="entry name" value="PKS_KR"/>
    <property type="match status" value="1"/>
</dbReference>
<keyword evidence="1" id="KW-0596">Phosphopantetheine</keyword>
<dbReference type="Proteomes" id="UP001295740">
    <property type="component" value="Unassembled WGS sequence"/>
</dbReference>
<dbReference type="Gene3D" id="1.10.1200.10">
    <property type="entry name" value="ACP-like"/>
    <property type="match status" value="1"/>
</dbReference>
<dbReference type="InterPro" id="IPR020806">
    <property type="entry name" value="PKS_PP-bd"/>
</dbReference>
<dbReference type="InterPro" id="IPR036291">
    <property type="entry name" value="NAD(P)-bd_dom_sf"/>
</dbReference>
<dbReference type="InterPro" id="IPR006162">
    <property type="entry name" value="Ppantetheine_attach_site"/>
</dbReference>
<dbReference type="PANTHER" id="PTHR43775:SF37">
    <property type="entry name" value="SI:DKEY-61P9.11"/>
    <property type="match status" value="1"/>
</dbReference>
<sequence length="501" mass="55011">MGFVKTGGRFVKLHTSSTSSRDTFSQTLHAAPANMSFSVVDLTEKTPSYEALQYATSIPWRKGGELAWQKTSLFPASSFNRALSSLRGSKGQEAFVLTFDDGDIIDLMVPTKHTYKMHRDATYVIAGGLGGLGRAVARWLVSRGAHHLILISRSGPRTPDALQLLEELREQRVYVETPCCDVSDEAALKSVLSHYSERMPPIEGCIQTSMVMTEILFEEMDFPDWKATIDPKVKGSWNLHALLPKGLDFFILVSSLMGILGTGLLSGYNAGNTYQDALARLRVAQGERAVSIDLGGVVDGGFVAENTRHRDIFQRNRNLAPLKLEEICAVLDIYCDPNSSLSRNTSSCQTIIGISQPRHWKQGDAEPYTMRQPFWGHIHHVPHSSSDSRGAAAGDDFDVVQRKRGVDLAERIASAGSPTKKADVVREALAHRIEVLLGTPEDRLDLQKPLNTYGIDSLSAIDLRNWISKAFDVDLPVFEILGGATLASAGMTIAEKLSLKQ</sequence>
<dbReference type="Gene3D" id="3.40.50.720">
    <property type="entry name" value="NAD(P)-binding Rossmann-like Domain"/>
    <property type="match status" value="1"/>
</dbReference>
<dbReference type="EMBL" id="CAUWAG010000003">
    <property type="protein sequence ID" value="CAJ2500000.1"/>
    <property type="molecule type" value="Genomic_DNA"/>
</dbReference>
<keyword evidence="2" id="KW-0597">Phosphoprotein</keyword>
<dbReference type="CDD" id="cd05274">
    <property type="entry name" value="KR_FAS_SDR_x"/>
    <property type="match status" value="1"/>
</dbReference>
<dbReference type="SUPFAM" id="SSF47336">
    <property type="entry name" value="ACP-like"/>
    <property type="match status" value="1"/>
</dbReference>
<dbReference type="AlphaFoldDB" id="A0AAI8V7Y8"/>
<dbReference type="InterPro" id="IPR050091">
    <property type="entry name" value="PKS_NRPS_Biosynth_Enz"/>
</dbReference>
<evidence type="ECO:0000313" key="6">
    <source>
        <dbReference type="Proteomes" id="UP001295740"/>
    </source>
</evidence>
<evidence type="ECO:0000256" key="2">
    <source>
        <dbReference type="ARBA" id="ARBA00022553"/>
    </source>
</evidence>
<keyword evidence="6" id="KW-1185">Reference proteome</keyword>
<dbReference type="PANTHER" id="PTHR43775">
    <property type="entry name" value="FATTY ACID SYNTHASE"/>
    <property type="match status" value="1"/>
</dbReference>
<gene>
    <name evidence="5" type="ORF">KHLLAP_LOCUS468</name>
</gene>
<name>A0AAI8V7Y8_9PEZI</name>
<dbReference type="SMART" id="SM00823">
    <property type="entry name" value="PKS_PP"/>
    <property type="match status" value="1"/>
</dbReference>
<proteinExistence type="predicted"/>
<dbReference type="GO" id="GO:0031177">
    <property type="term" value="F:phosphopantetheine binding"/>
    <property type="evidence" value="ECO:0007669"/>
    <property type="project" value="InterPro"/>
</dbReference>